<keyword evidence="2" id="KW-0548">Nucleotidyltransferase</keyword>
<keyword evidence="3" id="KW-0540">Nuclease</keyword>
<reference evidence="8" key="2">
    <citation type="submission" date="2022-01" db="EMBL/GenBank/DDBJ databases">
        <authorList>
            <person name="Yamashiro T."/>
            <person name="Shiraishi A."/>
            <person name="Satake H."/>
            <person name="Nakayama K."/>
        </authorList>
    </citation>
    <scope>NUCLEOTIDE SEQUENCE</scope>
</reference>
<keyword evidence="6 8" id="KW-0695">RNA-directed DNA polymerase</keyword>
<evidence type="ECO:0000259" key="7">
    <source>
        <dbReference type="Pfam" id="PF17917"/>
    </source>
</evidence>
<evidence type="ECO:0000256" key="4">
    <source>
        <dbReference type="ARBA" id="ARBA00022759"/>
    </source>
</evidence>
<reference evidence="8" key="1">
    <citation type="journal article" date="2022" name="Int. J. Mol. Sci.">
        <title>Draft Genome of Tanacetum Coccineum: Genomic Comparison of Closely Related Tanacetum-Family Plants.</title>
        <authorList>
            <person name="Yamashiro T."/>
            <person name="Shiraishi A."/>
            <person name="Nakayama K."/>
            <person name="Satake H."/>
        </authorList>
    </citation>
    <scope>NUCLEOTIDE SEQUENCE</scope>
</reference>
<keyword evidence="4" id="KW-0255">Endonuclease</keyword>
<accession>A0ABQ5CTM9</accession>
<keyword evidence="9" id="KW-1185">Reference proteome</keyword>
<dbReference type="InterPro" id="IPR043502">
    <property type="entry name" value="DNA/RNA_pol_sf"/>
</dbReference>
<dbReference type="Gene3D" id="3.10.10.10">
    <property type="entry name" value="HIV Type 1 Reverse Transcriptase, subunit A, domain 1"/>
    <property type="match status" value="1"/>
</dbReference>
<evidence type="ECO:0000256" key="2">
    <source>
        <dbReference type="ARBA" id="ARBA00022695"/>
    </source>
</evidence>
<proteinExistence type="predicted"/>
<dbReference type="GO" id="GO:0003964">
    <property type="term" value="F:RNA-directed DNA polymerase activity"/>
    <property type="evidence" value="ECO:0007669"/>
    <property type="project" value="UniProtKB-KW"/>
</dbReference>
<dbReference type="EMBL" id="BQNB010014597">
    <property type="protein sequence ID" value="GJT30109.1"/>
    <property type="molecule type" value="Genomic_DNA"/>
</dbReference>
<name>A0ABQ5CTM9_9ASTR</name>
<keyword evidence="5" id="KW-0378">Hydrolase</keyword>
<dbReference type="InterPro" id="IPR041373">
    <property type="entry name" value="RT_RNaseH"/>
</dbReference>
<dbReference type="Proteomes" id="UP001151760">
    <property type="component" value="Unassembled WGS sequence"/>
</dbReference>
<dbReference type="PANTHER" id="PTHR48475:SF2">
    <property type="entry name" value="RIBONUCLEASE H"/>
    <property type="match status" value="1"/>
</dbReference>
<organism evidence="8 9">
    <name type="scientific">Tanacetum coccineum</name>
    <dbReference type="NCBI Taxonomy" id="301880"/>
    <lineage>
        <taxon>Eukaryota</taxon>
        <taxon>Viridiplantae</taxon>
        <taxon>Streptophyta</taxon>
        <taxon>Embryophyta</taxon>
        <taxon>Tracheophyta</taxon>
        <taxon>Spermatophyta</taxon>
        <taxon>Magnoliopsida</taxon>
        <taxon>eudicotyledons</taxon>
        <taxon>Gunneridae</taxon>
        <taxon>Pentapetalae</taxon>
        <taxon>asterids</taxon>
        <taxon>campanulids</taxon>
        <taxon>Asterales</taxon>
        <taxon>Asteraceae</taxon>
        <taxon>Asteroideae</taxon>
        <taxon>Anthemideae</taxon>
        <taxon>Anthemidinae</taxon>
        <taxon>Tanacetum</taxon>
    </lineage>
</organism>
<dbReference type="Pfam" id="PF17917">
    <property type="entry name" value="RT_RNaseH"/>
    <property type="match status" value="1"/>
</dbReference>
<dbReference type="SUPFAM" id="SSF56672">
    <property type="entry name" value="DNA/RNA polymerases"/>
    <property type="match status" value="1"/>
</dbReference>
<feature type="domain" description="Reverse transcriptase RNase H-like" evidence="7">
    <location>
        <begin position="122"/>
        <end position="175"/>
    </location>
</feature>
<keyword evidence="1" id="KW-0808">Transferase</keyword>
<gene>
    <name evidence="8" type="ORF">Tco_0910384</name>
</gene>
<protein>
    <submittedName>
        <fullName evidence="8">Reverse transcriptase domain-containing protein</fullName>
    </submittedName>
</protein>
<evidence type="ECO:0000256" key="5">
    <source>
        <dbReference type="ARBA" id="ARBA00022801"/>
    </source>
</evidence>
<comment type="caution">
    <text evidence="8">The sequence shown here is derived from an EMBL/GenBank/DDBJ whole genome shotgun (WGS) entry which is preliminary data.</text>
</comment>
<evidence type="ECO:0000256" key="3">
    <source>
        <dbReference type="ARBA" id="ARBA00022722"/>
    </source>
</evidence>
<evidence type="ECO:0000256" key="1">
    <source>
        <dbReference type="ARBA" id="ARBA00022679"/>
    </source>
</evidence>
<sequence length="376" mass="42397">MKVAIGGTLSRMGTKLCSLLKENLDIFAWHPSDMTGVPQSIADHRLNIQEGYFPVRQKKRGQAPERAKAIQTEVQKLVEAGIMREVYYHELLSNPIMVKKHDEAEMLRDALRKINMKLNPKKSISAVLMTEKGTIQTPVYFVSRTLQGPELNYTPMEKLVLSLVFAANRLQRTITKMERHAGRTQYHLSAKDVGERTDPRGFPYREVERKPVGHIRVETLQEPWTLFTDGSSCVDGSGAGLILTSPGGTEFTYALRFQFTASNNEAEATSNLDLLEERHERAAIREAKAKLQMTKYYNARVRGVTFRPGDFVYHSNDASHAVAGGKLSPKWEGPYEVTEALGNGAYRLRSMDETILRGHGTFLNLRKCYLKAIEHG</sequence>
<evidence type="ECO:0000256" key="6">
    <source>
        <dbReference type="ARBA" id="ARBA00022918"/>
    </source>
</evidence>
<evidence type="ECO:0000313" key="8">
    <source>
        <dbReference type="EMBL" id="GJT30109.1"/>
    </source>
</evidence>
<evidence type="ECO:0000313" key="9">
    <source>
        <dbReference type="Proteomes" id="UP001151760"/>
    </source>
</evidence>
<dbReference type="PANTHER" id="PTHR48475">
    <property type="entry name" value="RIBONUCLEASE H"/>
    <property type="match status" value="1"/>
</dbReference>